<evidence type="ECO:0000256" key="2">
    <source>
        <dbReference type="ARBA" id="ARBA00001971"/>
    </source>
</evidence>
<dbReference type="GO" id="GO:0010181">
    <property type="term" value="F:FMN binding"/>
    <property type="evidence" value="ECO:0007669"/>
    <property type="project" value="InterPro"/>
</dbReference>
<comment type="catalytic activity">
    <reaction evidence="15">
        <text>an organic molecule + reduced [NADPH--hemoprotein reductase] + O2 = an alcohol + oxidized [NADPH--hemoprotein reductase] + H2O + H(+)</text>
        <dbReference type="Rhea" id="RHEA:17149"/>
        <dbReference type="Rhea" id="RHEA-COMP:11964"/>
        <dbReference type="Rhea" id="RHEA-COMP:11965"/>
        <dbReference type="ChEBI" id="CHEBI:15377"/>
        <dbReference type="ChEBI" id="CHEBI:15378"/>
        <dbReference type="ChEBI" id="CHEBI:15379"/>
        <dbReference type="ChEBI" id="CHEBI:30879"/>
        <dbReference type="ChEBI" id="CHEBI:57618"/>
        <dbReference type="ChEBI" id="CHEBI:58210"/>
        <dbReference type="ChEBI" id="CHEBI:142491"/>
        <dbReference type="EC" id="1.14.14.1"/>
    </reaction>
</comment>
<dbReference type="Gene3D" id="1.20.990.10">
    <property type="entry name" value="NADPH-cytochrome p450 Reductase, Chain A, domain 3"/>
    <property type="match status" value="1"/>
</dbReference>
<evidence type="ECO:0000256" key="1">
    <source>
        <dbReference type="ARBA" id="ARBA00001917"/>
    </source>
</evidence>
<protein>
    <submittedName>
        <fullName evidence="20">Cytochrome P450</fullName>
    </submittedName>
</protein>
<evidence type="ECO:0000256" key="5">
    <source>
        <dbReference type="ARBA" id="ARBA00022448"/>
    </source>
</evidence>
<evidence type="ECO:0000259" key="18">
    <source>
        <dbReference type="PROSITE" id="PS50902"/>
    </source>
</evidence>
<proteinExistence type="inferred from homology"/>
<dbReference type="InterPro" id="IPR023173">
    <property type="entry name" value="NADPH_Cyt_P450_Rdtase_alpha"/>
</dbReference>
<sequence>MTTPVPIPHPPGVPILGNVFDMDRVTPLNTFERFAQQYGEIFVLNFLGKEIVVVSSNALAQEVLDERRFFKGARRNALEQIRVLTGDALFTAYHGEENWGIAHRVLVPAFGPASILGMFDDMYDILSQLVLKWERFGPKHAIDPADDFTRLAFDTIAYCAMSYRLNSFYTEGTPPFVEAMGSFLRESGARMTRPSIVQRMMGQTNAKYEQDQRQMMDLAKEIVEDRKQNPNDRKDLLNAMLKGRDPQSGKGLSDVSIMQQMITFLIAGHETTSGFLSFVMYFVIAHPEVYAKLRAEVDSVLGQERMRPEHLGRLPYMVAVMREAMRLKSTIPGYGVEPFQDEIIGGKYLIKKDTNVFVLAINVNRDPKVYGEDANEFKPERMLDGKFEALPPKAWIPFGNGARACIGRGFAWQESQMALATLFQKFDFRFADADYKLQINQTLTIKPKDLRIYAIPRTDTTFSLGLAPTPTPSIIKTAAATTSVNGTAAANLKQMYVLYGSNTGSCEMFAQRIANSSPAHGFKATIGTLDSVTSKIPTDGPVIIITASFEGEPPDNAGHFVKYIESTPADNAPFADVRYAVFGCGNHDWVHTYQRIPKLVDATLADKGAQRLLDRGEADAGGEGFFESFDEWETKLWPVLIETFGAVASDDPNAGLNVDISAPTQRASTLRQQDAQLGTLLVNKLLTKPGANDKRHLEFMLPEGMTYRAGDYLAILPVNPPASVKRVLIRFKLIPEQEISISSNSPTTLPVGRPINVSDLFSGYVELAQPATRKNIEALLHYAPSSGPTRTALEKLLADYVPAVLEKRTSVLSILSNYADIDLPLSVFISMLPAMRVRQYSISSSPLWDPTRVTLTIGVIRDEALDDSHELFQGVASTYLANLTKGDRVQMAVRPSTTAFHLPADPTTPIVMFASGSGIAPMRGFIQERAAQKAAGRQVGKALLFYGCRSPEKDFLYIDAELQDWIAQDVVDVRPAFSRDTEKSEGCKYVQDRVLHDRKDVIAAFDQGAKFYTCGSTRVAAGVKAACINIVEERIKARSAEQEPGSAAPTPDEVWAKIVNERYAADVFG</sequence>
<dbReference type="CDD" id="cd06206">
    <property type="entry name" value="bifunctional_CYPOR"/>
    <property type="match status" value="1"/>
</dbReference>
<dbReference type="GO" id="GO:0005506">
    <property type="term" value="F:iron ion binding"/>
    <property type="evidence" value="ECO:0007669"/>
    <property type="project" value="InterPro"/>
</dbReference>
<dbReference type="GO" id="GO:0020037">
    <property type="term" value="F:heme binding"/>
    <property type="evidence" value="ECO:0007669"/>
    <property type="project" value="InterPro"/>
</dbReference>
<dbReference type="InterPro" id="IPR023206">
    <property type="entry name" value="Bifunctional_P450_P450_red"/>
</dbReference>
<comment type="similarity">
    <text evidence="4">In the N-terminal section; belongs to the cytochrome P450 family.</text>
</comment>
<evidence type="ECO:0000256" key="9">
    <source>
        <dbReference type="ARBA" id="ARBA00022723"/>
    </source>
</evidence>
<gene>
    <name evidence="20" type="ORF">EXIGLDRAFT_722069</name>
</gene>
<dbReference type="SUPFAM" id="SSF52218">
    <property type="entry name" value="Flavoproteins"/>
    <property type="match status" value="1"/>
</dbReference>
<comment type="cofactor">
    <cofactor evidence="3">
        <name>FAD</name>
        <dbReference type="ChEBI" id="CHEBI:57692"/>
    </cofactor>
</comment>
<comment type="cofactor">
    <cofactor evidence="2 17">
        <name>heme</name>
        <dbReference type="ChEBI" id="CHEBI:30413"/>
    </cofactor>
</comment>
<dbReference type="InterPro" id="IPR017938">
    <property type="entry name" value="Riboflavin_synthase-like_b-brl"/>
</dbReference>
<comment type="catalytic activity">
    <reaction evidence="16">
        <text>2 oxidized [cytochrome P450] + NADPH = 2 reduced [cytochrome P450] + NADP(+) + H(+)</text>
        <dbReference type="Rhea" id="RHEA:24040"/>
        <dbReference type="Rhea" id="RHEA-COMP:14627"/>
        <dbReference type="Rhea" id="RHEA-COMP:14628"/>
        <dbReference type="ChEBI" id="CHEBI:15378"/>
        <dbReference type="ChEBI" id="CHEBI:55376"/>
        <dbReference type="ChEBI" id="CHEBI:57783"/>
        <dbReference type="ChEBI" id="CHEBI:58349"/>
        <dbReference type="ChEBI" id="CHEBI:60344"/>
        <dbReference type="EC" id="1.6.2.4"/>
    </reaction>
</comment>
<name>A0A165FHZ8_EXIGL</name>
<keyword evidence="7" id="KW-0285">Flavoprotein</keyword>
<evidence type="ECO:0000256" key="10">
    <source>
        <dbReference type="ARBA" id="ARBA00022827"/>
    </source>
</evidence>
<dbReference type="PRINTS" id="PR00385">
    <property type="entry name" value="P450"/>
</dbReference>
<dbReference type="Pfam" id="PF00175">
    <property type="entry name" value="NAD_binding_1"/>
    <property type="match status" value="1"/>
</dbReference>
<dbReference type="Pfam" id="PF00667">
    <property type="entry name" value="FAD_binding_1"/>
    <property type="match status" value="1"/>
</dbReference>
<dbReference type="PANTHER" id="PTHR19384:SF127">
    <property type="entry name" value="BIFUNCTIONAL CYTOCHROME P450_NADPH--P450 REDUCTASE"/>
    <property type="match status" value="1"/>
</dbReference>
<dbReference type="PIRSF" id="PIRSF000209">
    <property type="entry name" value="Bifunctional_P450_P450R"/>
    <property type="match status" value="1"/>
</dbReference>
<dbReference type="GO" id="GO:0005829">
    <property type="term" value="C:cytosol"/>
    <property type="evidence" value="ECO:0007669"/>
    <property type="project" value="TreeGrafter"/>
</dbReference>
<dbReference type="InterPro" id="IPR029039">
    <property type="entry name" value="Flavoprotein-like_sf"/>
</dbReference>
<keyword evidence="10" id="KW-0274">FAD</keyword>
<evidence type="ECO:0000256" key="17">
    <source>
        <dbReference type="PIRSR" id="PIRSR000209-1"/>
    </source>
</evidence>
<dbReference type="GO" id="GO:0070330">
    <property type="term" value="F:aromatase activity"/>
    <property type="evidence" value="ECO:0007669"/>
    <property type="project" value="InterPro"/>
</dbReference>
<evidence type="ECO:0000313" key="21">
    <source>
        <dbReference type="Proteomes" id="UP000077266"/>
    </source>
</evidence>
<evidence type="ECO:0000256" key="3">
    <source>
        <dbReference type="ARBA" id="ARBA00001974"/>
    </source>
</evidence>
<dbReference type="PROSITE" id="PS51384">
    <property type="entry name" value="FAD_FR"/>
    <property type="match status" value="1"/>
</dbReference>
<dbReference type="SUPFAM" id="SSF52343">
    <property type="entry name" value="Ferredoxin reductase-like, C-terminal NADP-linked domain"/>
    <property type="match status" value="1"/>
</dbReference>
<evidence type="ECO:0000256" key="7">
    <source>
        <dbReference type="ARBA" id="ARBA00022630"/>
    </source>
</evidence>
<keyword evidence="13 17" id="KW-0408">Iron</keyword>
<dbReference type="Gene3D" id="3.40.50.360">
    <property type="match status" value="1"/>
</dbReference>
<dbReference type="InterPro" id="IPR002401">
    <property type="entry name" value="Cyt_P450_E_grp-I"/>
</dbReference>
<feature type="domain" description="Flavodoxin-like" evidence="18">
    <location>
        <begin position="495"/>
        <end position="637"/>
    </location>
</feature>
<keyword evidence="21" id="KW-1185">Reference proteome</keyword>
<evidence type="ECO:0000256" key="8">
    <source>
        <dbReference type="ARBA" id="ARBA00022643"/>
    </source>
</evidence>
<dbReference type="Proteomes" id="UP000077266">
    <property type="component" value="Unassembled WGS sequence"/>
</dbReference>
<evidence type="ECO:0000256" key="15">
    <source>
        <dbReference type="ARBA" id="ARBA00047827"/>
    </source>
</evidence>
<evidence type="ECO:0000256" key="13">
    <source>
        <dbReference type="ARBA" id="ARBA00023004"/>
    </source>
</evidence>
<keyword evidence="9 17" id="KW-0479">Metal-binding</keyword>
<keyword evidence="8" id="KW-0288">FMN</keyword>
<dbReference type="Gene3D" id="2.40.30.10">
    <property type="entry name" value="Translation factors"/>
    <property type="match status" value="1"/>
</dbReference>
<dbReference type="AlphaFoldDB" id="A0A165FHZ8"/>
<reference evidence="20 21" key="1">
    <citation type="journal article" date="2016" name="Mol. Biol. Evol.">
        <title>Comparative Genomics of Early-Diverging Mushroom-Forming Fungi Provides Insights into the Origins of Lignocellulose Decay Capabilities.</title>
        <authorList>
            <person name="Nagy L.G."/>
            <person name="Riley R."/>
            <person name="Tritt A."/>
            <person name="Adam C."/>
            <person name="Daum C."/>
            <person name="Floudas D."/>
            <person name="Sun H."/>
            <person name="Yadav J.S."/>
            <person name="Pangilinan J."/>
            <person name="Larsson K.H."/>
            <person name="Matsuura K."/>
            <person name="Barry K."/>
            <person name="Labutti K."/>
            <person name="Kuo R."/>
            <person name="Ohm R.A."/>
            <person name="Bhattacharya S.S."/>
            <person name="Shirouzu T."/>
            <person name="Yoshinaga Y."/>
            <person name="Martin F.M."/>
            <person name="Grigoriev I.V."/>
            <person name="Hibbett D.S."/>
        </authorList>
    </citation>
    <scope>NUCLEOTIDE SEQUENCE [LARGE SCALE GENOMIC DNA]</scope>
    <source>
        <strain evidence="20 21">HHB12029</strain>
    </source>
</reference>
<dbReference type="STRING" id="1314781.A0A165FHZ8"/>
<keyword evidence="6 17" id="KW-0349">Heme</keyword>
<dbReference type="InterPro" id="IPR008254">
    <property type="entry name" value="Flavodoxin/NO_synth"/>
</dbReference>
<feature type="binding site" description="axial binding residue" evidence="17">
    <location>
        <position position="405"/>
    </location>
    <ligand>
        <name>heme</name>
        <dbReference type="ChEBI" id="CHEBI:30413"/>
    </ligand>
    <ligandPart>
        <name>Fe</name>
        <dbReference type="ChEBI" id="CHEBI:18248"/>
    </ligandPart>
</feature>
<dbReference type="CDD" id="cd11068">
    <property type="entry name" value="CYP120A1"/>
    <property type="match status" value="1"/>
</dbReference>
<dbReference type="InParanoid" id="A0A165FHZ8"/>
<dbReference type="Gene3D" id="1.10.630.10">
    <property type="entry name" value="Cytochrome P450"/>
    <property type="match status" value="1"/>
</dbReference>
<accession>A0A165FHZ8</accession>
<dbReference type="PANTHER" id="PTHR19384">
    <property type="entry name" value="NITRIC OXIDE SYNTHASE-RELATED"/>
    <property type="match status" value="1"/>
</dbReference>
<dbReference type="PRINTS" id="PR00463">
    <property type="entry name" value="EP450I"/>
</dbReference>
<dbReference type="InterPro" id="IPR003097">
    <property type="entry name" value="CysJ-like_FAD-binding"/>
</dbReference>
<dbReference type="SUPFAM" id="SSF48264">
    <property type="entry name" value="Cytochrome P450"/>
    <property type="match status" value="1"/>
</dbReference>
<dbReference type="GO" id="GO:0003958">
    <property type="term" value="F:NADPH-hemoprotein reductase activity"/>
    <property type="evidence" value="ECO:0007669"/>
    <property type="project" value="UniProtKB-EC"/>
</dbReference>
<evidence type="ECO:0000256" key="4">
    <source>
        <dbReference type="ARBA" id="ARBA00010018"/>
    </source>
</evidence>
<comment type="cofactor">
    <cofactor evidence="1">
        <name>FMN</name>
        <dbReference type="ChEBI" id="CHEBI:58210"/>
    </cofactor>
</comment>
<dbReference type="EMBL" id="KV426084">
    <property type="protein sequence ID" value="KZV89028.1"/>
    <property type="molecule type" value="Genomic_DNA"/>
</dbReference>
<dbReference type="FunFam" id="1.10.630.10:FF:000040">
    <property type="entry name" value="Bifunctional cytochrome P450/NADPH--P450 reductase"/>
    <property type="match status" value="1"/>
</dbReference>
<dbReference type="InterPro" id="IPR017972">
    <property type="entry name" value="Cyt_P450_CS"/>
</dbReference>
<evidence type="ECO:0000256" key="16">
    <source>
        <dbReference type="ARBA" id="ARBA00049342"/>
    </source>
</evidence>
<dbReference type="InterPro" id="IPR036396">
    <property type="entry name" value="Cyt_P450_sf"/>
</dbReference>
<dbReference type="SUPFAM" id="SSF63380">
    <property type="entry name" value="Riboflavin synthase domain-like"/>
    <property type="match status" value="1"/>
</dbReference>
<organism evidence="20 21">
    <name type="scientific">Exidia glandulosa HHB12029</name>
    <dbReference type="NCBI Taxonomy" id="1314781"/>
    <lineage>
        <taxon>Eukaryota</taxon>
        <taxon>Fungi</taxon>
        <taxon>Dikarya</taxon>
        <taxon>Basidiomycota</taxon>
        <taxon>Agaricomycotina</taxon>
        <taxon>Agaricomycetes</taxon>
        <taxon>Auriculariales</taxon>
        <taxon>Exidiaceae</taxon>
        <taxon>Exidia</taxon>
    </lineage>
</organism>
<dbReference type="PROSITE" id="PS00086">
    <property type="entry name" value="CYTOCHROME_P450"/>
    <property type="match status" value="1"/>
</dbReference>
<dbReference type="InterPro" id="IPR001433">
    <property type="entry name" value="OxRdtase_FAD/NAD-bd"/>
</dbReference>
<dbReference type="OrthoDB" id="1470350at2759"/>
<dbReference type="PROSITE" id="PS50902">
    <property type="entry name" value="FLAVODOXIN_LIKE"/>
    <property type="match status" value="1"/>
</dbReference>
<evidence type="ECO:0000256" key="6">
    <source>
        <dbReference type="ARBA" id="ARBA00022617"/>
    </source>
</evidence>
<evidence type="ECO:0000313" key="20">
    <source>
        <dbReference type="EMBL" id="KZV89028.1"/>
    </source>
</evidence>
<dbReference type="GO" id="GO:0050660">
    <property type="term" value="F:flavin adenine dinucleotide binding"/>
    <property type="evidence" value="ECO:0007669"/>
    <property type="project" value="TreeGrafter"/>
</dbReference>
<dbReference type="Pfam" id="PF00067">
    <property type="entry name" value="p450"/>
    <property type="match status" value="1"/>
</dbReference>
<evidence type="ECO:0000259" key="19">
    <source>
        <dbReference type="PROSITE" id="PS51384"/>
    </source>
</evidence>
<dbReference type="Gene3D" id="3.40.50.80">
    <property type="entry name" value="Nucleotide-binding domain of ferredoxin-NADP reductase (FNR) module"/>
    <property type="match status" value="1"/>
</dbReference>
<dbReference type="Pfam" id="PF00258">
    <property type="entry name" value="Flavodoxin_1"/>
    <property type="match status" value="1"/>
</dbReference>
<dbReference type="FunFam" id="2.40.30.10:FF:000198">
    <property type="entry name" value="Bifunctional cytochrome P450/NADPH--P450 reductase"/>
    <property type="match status" value="1"/>
</dbReference>
<evidence type="ECO:0000256" key="12">
    <source>
        <dbReference type="ARBA" id="ARBA00023002"/>
    </source>
</evidence>
<dbReference type="InterPro" id="IPR039261">
    <property type="entry name" value="FNR_nucleotide-bd"/>
</dbReference>
<keyword evidence="12" id="KW-0560">Oxidoreductase</keyword>
<dbReference type="InterPro" id="IPR001128">
    <property type="entry name" value="Cyt_P450"/>
</dbReference>
<keyword evidence="5" id="KW-0813">Transport</keyword>
<keyword evidence="14" id="KW-0503">Monooxygenase</keyword>
<keyword evidence="11" id="KW-0521">NADP</keyword>
<evidence type="ECO:0000256" key="14">
    <source>
        <dbReference type="ARBA" id="ARBA00023033"/>
    </source>
</evidence>
<feature type="domain" description="FAD-binding FR-type" evidence="19">
    <location>
        <begin position="673"/>
        <end position="903"/>
    </location>
</feature>
<evidence type="ECO:0000256" key="11">
    <source>
        <dbReference type="ARBA" id="ARBA00022857"/>
    </source>
</evidence>
<dbReference type="InterPro" id="IPR017927">
    <property type="entry name" value="FAD-bd_FR_type"/>
</dbReference>